<organism evidence="3 4">
    <name type="scientific">Caloramator quimbayensis</name>
    <dbReference type="NCBI Taxonomy" id="1147123"/>
    <lineage>
        <taxon>Bacteria</taxon>
        <taxon>Bacillati</taxon>
        <taxon>Bacillota</taxon>
        <taxon>Clostridia</taxon>
        <taxon>Eubacteriales</taxon>
        <taxon>Clostridiaceae</taxon>
        <taxon>Caloramator</taxon>
    </lineage>
</organism>
<name>A0A1T4X5F5_9CLOT</name>
<keyword evidence="1" id="KW-0808">Transferase</keyword>
<feature type="domain" description="Pyruvate carboxyltransferase" evidence="2">
    <location>
        <begin position="57"/>
        <end position="327"/>
    </location>
</feature>
<dbReference type="Pfam" id="PF00682">
    <property type="entry name" value="HMGL-like"/>
    <property type="match status" value="1"/>
</dbReference>
<dbReference type="CDD" id="cd07947">
    <property type="entry name" value="DRE_TIM_Re_CS"/>
    <property type="match status" value="1"/>
</dbReference>
<dbReference type="SUPFAM" id="SSF51569">
    <property type="entry name" value="Aldolase"/>
    <property type="match status" value="1"/>
</dbReference>
<evidence type="ECO:0000256" key="1">
    <source>
        <dbReference type="ARBA" id="ARBA00022679"/>
    </source>
</evidence>
<gene>
    <name evidence="3" type="ORF">SAMN05443428_10676</name>
</gene>
<dbReference type="EMBL" id="FUYH01000006">
    <property type="protein sequence ID" value="SKA84853.1"/>
    <property type="molecule type" value="Genomic_DNA"/>
</dbReference>
<dbReference type="Proteomes" id="UP000190105">
    <property type="component" value="Unassembled WGS sequence"/>
</dbReference>
<dbReference type="GO" id="GO:0016740">
    <property type="term" value="F:transferase activity"/>
    <property type="evidence" value="ECO:0007669"/>
    <property type="project" value="UniProtKB-KW"/>
</dbReference>
<dbReference type="AlphaFoldDB" id="A0A1T4X5F5"/>
<protein>
    <submittedName>
        <fullName evidence="3">Isopropylmalate/homocitrate/citramalate synthases</fullName>
    </submittedName>
</protein>
<dbReference type="PANTHER" id="PTHR42880">
    <property type="entry name" value="HOMOCITRATE SYNTHASE"/>
    <property type="match status" value="1"/>
</dbReference>
<dbReference type="InterPro" id="IPR013785">
    <property type="entry name" value="Aldolase_TIM"/>
</dbReference>
<evidence type="ECO:0000313" key="4">
    <source>
        <dbReference type="Proteomes" id="UP000190105"/>
    </source>
</evidence>
<keyword evidence="4" id="KW-1185">Reference proteome</keyword>
<evidence type="ECO:0000313" key="3">
    <source>
        <dbReference type="EMBL" id="SKA84853.1"/>
    </source>
</evidence>
<dbReference type="Gene3D" id="3.20.20.70">
    <property type="entry name" value="Aldolase class I"/>
    <property type="match status" value="1"/>
</dbReference>
<dbReference type="PROSITE" id="PS50991">
    <property type="entry name" value="PYR_CT"/>
    <property type="match status" value="1"/>
</dbReference>
<accession>A0A1T4X5F5</accession>
<dbReference type="PANTHER" id="PTHR42880:SF1">
    <property type="entry name" value="ISOPROPYLMALATE_HOMOCITRATE_CITRAMALATE SYNTHASE FAMILY PROTEIN"/>
    <property type="match status" value="1"/>
</dbReference>
<reference evidence="4" key="1">
    <citation type="submission" date="2017-02" db="EMBL/GenBank/DDBJ databases">
        <authorList>
            <person name="Varghese N."/>
            <person name="Submissions S."/>
        </authorList>
    </citation>
    <scope>NUCLEOTIDE SEQUENCE [LARGE SCALE GENOMIC DNA]</scope>
    <source>
        <strain evidence="4">USBA 833</strain>
    </source>
</reference>
<dbReference type="InterPro" id="IPR000891">
    <property type="entry name" value="PYR_CT"/>
</dbReference>
<evidence type="ECO:0000259" key="2">
    <source>
        <dbReference type="PROSITE" id="PS50991"/>
    </source>
</evidence>
<sequence>MKAELNNITNLMELKKHDYTIEDVDTPNLYRHIFPYSEIPKITFNYKNIPIYVPDEIWITDTTFRDGQQAISPFTTEQIVTIYEYLHKLDNNSGIIRQTEFFLYTERDRKALEICLSKGYKFPEITTWIRAKKEDFKLVKDAGVKETGILMSCSDYHIFKKLNMTRRQALNQYLSIASDAFENGIIPRCHLEDITRADFFGFVVPLVNELNKLSQEAKMPFKIRICDTLGLGVSFPGVELPRSIPAIVYGLRHHCNLSSENLEWHGHNDFYSVVTNSTAAWLYGASSVNTSLLGIGERTGNCPLEAMLIQYGQLRGNTKNMRLELLTEIAEYFEKEINYSIPPRTPFVGKEFNVTRAGVHADGILKNEEIYNIFDTGKILNRPLIVAVNEYSGLAGIAAWINTYFKLADNKIDKKHPIVQKIKDWVDSEYEKGRTTVISNSELEESVKKYMPDLLSKINNTASKKDYKFKNRKINRNLKIKNI</sequence>
<dbReference type="STRING" id="1147123.SAMN05443428_10676"/>
<proteinExistence type="predicted"/>